<dbReference type="GeneID" id="35874393"/>
<gene>
    <name evidence="2" type="ORF">SAMN03084138_03321</name>
</gene>
<name>A0A1I5TSN9_9GAMM</name>
<dbReference type="OrthoDB" id="5918866at2"/>
<protein>
    <submittedName>
        <fullName evidence="2">Uncharacterized protein</fullName>
    </submittedName>
</protein>
<dbReference type="EMBL" id="FOWR01000027">
    <property type="protein sequence ID" value="SFP86080.1"/>
    <property type="molecule type" value="Genomic_DNA"/>
</dbReference>
<keyword evidence="1" id="KW-0732">Signal</keyword>
<organism evidence="2 3">
    <name type="scientific">Enterovibrio norvegicus DSM 15893</name>
    <dbReference type="NCBI Taxonomy" id="1121869"/>
    <lineage>
        <taxon>Bacteria</taxon>
        <taxon>Pseudomonadati</taxon>
        <taxon>Pseudomonadota</taxon>
        <taxon>Gammaproteobacteria</taxon>
        <taxon>Vibrionales</taxon>
        <taxon>Vibrionaceae</taxon>
        <taxon>Enterovibrio</taxon>
    </lineage>
</organism>
<feature type="chain" id="PRO_5010368119" evidence="1">
    <location>
        <begin position="24"/>
        <end position="62"/>
    </location>
</feature>
<proteinExistence type="predicted"/>
<dbReference type="AlphaFoldDB" id="A0A1I5TSN9"/>
<dbReference type="Proteomes" id="UP000182692">
    <property type="component" value="Unassembled WGS sequence"/>
</dbReference>
<reference evidence="2 3" key="1">
    <citation type="submission" date="2016-10" db="EMBL/GenBank/DDBJ databases">
        <authorList>
            <person name="de Groot N.N."/>
        </authorList>
    </citation>
    <scope>NUCLEOTIDE SEQUENCE [LARGE SCALE GENOMIC DNA]</scope>
    <source>
        <strain evidence="2 3">DSM 15893</strain>
    </source>
</reference>
<dbReference type="RefSeq" id="WP_017009325.1">
    <property type="nucleotide sequence ID" value="NZ_FOWR01000027.1"/>
</dbReference>
<feature type="signal peptide" evidence="1">
    <location>
        <begin position="1"/>
        <end position="23"/>
    </location>
</feature>
<evidence type="ECO:0000313" key="2">
    <source>
        <dbReference type="EMBL" id="SFP86080.1"/>
    </source>
</evidence>
<evidence type="ECO:0000313" key="3">
    <source>
        <dbReference type="Proteomes" id="UP000182692"/>
    </source>
</evidence>
<accession>A0A1I5TSN9</accession>
<evidence type="ECO:0000256" key="1">
    <source>
        <dbReference type="SAM" id="SignalP"/>
    </source>
</evidence>
<sequence length="62" mass="6336">MKKLLLIIAAFSFTSATSFSALADGASAATQAGPLVTCEHSDGSTTETPSLLCRYGDGKIVL</sequence>